<dbReference type="InterPro" id="IPR011990">
    <property type="entry name" value="TPR-like_helical_dom_sf"/>
</dbReference>
<sequence>MKKLIYVAIGLITLLAIVAGFHSRPNSQEQMVDLLQKVNHKFRDYRNDFSPETQLAHIDSVMGQSGQIEVEIYAKAATLLKLGEEEKAIVLLEELINQLKSVNPKATRVAMGDLALAYLRLGEQTNCVTNHSAESCILPIRGGGIHANKTGSQKAISVYEALLKQDPEDMESRWLLNLAYMTLGQYPKGVPSAWLIPNMVDTTNRIDAFQDVAKGLNLDVSNMAGGVIVEDFDHDGYLDIAMSGWGLDEPMHYFKNNANGTFSDKSEASGLQQLTGGLNMMQTDYNNDGFADIFVLRGAWQGEFGEQPNSLLKNNGDGTFTDVTTVSGLLSFHPTQTATWADFNNDGWLDVFIGNETANSFRVVGKPHPCELFLNNQDGTFTEIANQANCNIVGFVKGVTSGDYDNDGWKDLFLSTMDGNRYLLKNKGVRNKVPYFEDVTLNAGLRDESGNSFTTWFWDYDNDGWLDLFVCDYSFLKSLAFYEAAEALKQPIGKAGTIYLYRNNHDGTFVNMSAAANVQKTTFSMGGNFGDINNDGFLDMYLGSGNPNYKSLVPNKLFLNQQGKAFADVTTSGRVGNLQKGHGVSFADLDNDGDQDIYIEMGGAYVGDSYPNSLYLNPGQSANNWICLNLHGTKTNRLAIGSQVKLTFKEKGIQRTVYRDVNSGGSFGSSPLRREIGIGAATMIDEVEVRWHGSKTVQVFRNVKPNQFLSITEGSDKLERVALKTLNFSKDVAPICRTPVALVSASSARKP</sequence>
<evidence type="ECO:0000313" key="4">
    <source>
        <dbReference type="Proteomes" id="UP000436006"/>
    </source>
</evidence>
<organism evidence="3 4">
    <name type="scientific">Spirosoma arboris</name>
    <dbReference type="NCBI Taxonomy" id="2682092"/>
    <lineage>
        <taxon>Bacteria</taxon>
        <taxon>Pseudomonadati</taxon>
        <taxon>Bacteroidota</taxon>
        <taxon>Cytophagia</taxon>
        <taxon>Cytophagales</taxon>
        <taxon>Cytophagaceae</taxon>
        <taxon>Spirosoma</taxon>
    </lineage>
</organism>
<dbReference type="Pfam" id="PF13517">
    <property type="entry name" value="FG-GAP_3"/>
    <property type="match status" value="3"/>
</dbReference>
<reference evidence="3 4" key="1">
    <citation type="submission" date="2019-12" db="EMBL/GenBank/DDBJ databases">
        <title>Spirosoma sp. HMF4905 genome sequencing and assembly.</title>
        <authorList>
            <person name="Kang H."/>
            <person name="Cha I."/>
            <person name="Kim H."/>
            <person name="Joh K."/>
        </authorList>
    </citation>
    <scope>NUCLEOTIDE SEQUENCE [LARGE SCALE GENOMIC DNA]</scope>
    <source>
        <strain evidence="3 4">HMF4905</strain>
    </source>
</reference>
<dbReference type="RefSeq" id="WP_157584280.1">
    <property type="nucleotide sequence ID" value="NZ_WPIN01000003.1"/>
</dbReference>
<evidence type="ECO:0000256" key="1">
    <source>
        <dbReference type="ARBA" id="ARBA00022729"/>
    </source>
</evidence>
<dbReference type="Gene3D" id="2.130.10.130">
    <property type="entry name" value="Integrin alpha, N-terminal"/>
    <property type="match status" value="2"/>
</dbReference>
<dbReference type="InterPro" id="IPR028994">
    <property type="entry name" value="Integrin_alpha_N"/>
</dbReference>
<dbReference type="PANTHER" id="PTHR16026">
    <property type="entry name" value="CARTILAGE ACIDIC PROTEIN 1"/>
    <property type="match status" value="1"/>
</dbReference>
<comment type="caution">
    <text evidence="3">The sequence shown here is derived from an EMBL/GenBank/DDBJ whole genome shotgun (WGS) entry which is preliminary data.</text>
</comment>
<dbReference type="InterPro" id="IPR013517">
    <property type="entry name" value="FG-GAP"/>
</dbReference>
<dbReference type="EMBL" id="WPIN01000003">
    <property type="protein sequence ID" value="MVM30020.1"/>
    <property type="molecule type" value="Genomic_DNA"/>
</dbReference>
<accession>A0A7K1S8E9</accession>
<name>A0A7K1S8E9_9BACT</name>
<dbReference type="InterPro" id="IPR027039">
    <property type="entry name" value="Crtac1"/>
</dbReference>
<dbReference type="SUPFAM" id="SSF69318">
    <property type="entry name" value="Integrin alpha N-terminal domain"/>
    <property type="match status" value="1"/>
</dbReference>
<dbReference type="PANTHER" id="PTHR16026:SF0">
    <property type="entry name" value="CARTILAGE ACIDIC PROTEIN 1"/>
    <property type="match status" value="1"/>
</dbReference>
<evidence type="ECO:0000259" key="2">
    <source>
        <dbReference type="Pfam" id="PF07593"/>
    </source>
</evidence>
<proteinExistence type="predicted"/>
<keyword evidence="1" id="KW-0732">Signal</keyword>
<feature type="domain" description="ASPIC/UnbV" evidence="2">
    <location>
        <begin position="639"/>
        <end position="709"/>
    </location>
</feature>
<gene>
    <name evidence="3" type="ORF">GO755_08250</name>
</gene>
<evidence type="ECO:0000313" key="3">
    <source>
        <dbReference type="EMBL" id="MVM30020.1"/>
    </source>
</evidence>
<dbReference type="Pfam" id="PF07593">
    <property type="entry name" value="UnbV_ASPIC"/>
    <property type="match status" value="1"/>
</dbReference>
<keyword evidence="4" id="KW-1185">Reference proteome</keyword>
<dbReference type="InterPro" id="IPR011519">
    <property type="entry name" value="UnbV_ASPIC"/>
</dbReference>
<protein>
    <submittedName>
        <fullName evidence="3">CRTAC1 family protein</fullName>
    </submittedName>
</protein>
<dbReference type="Gene3D" id="1.25.40.10">
    <property type="entry name" value="Tetratricopeptide repeat domain"/>
    <property type="match status" value="1"/>
</dbReference>
<dbReference type="Proteomes" id="UP000436006">
    <property type="component" value="Unassembled WGS sequence"/>
</dbReference>
<dbReference type="AlphaFoldDB" id="A0A7K1S8E9"/>
<dbReference type="SUPFAM" id="SSF48452">
    <property type="entry name" value="TPR-like"/>
    <property type="match status" value="1"/>
</dbReference>